<accession>A0A151JQP7</accession>
<feature type="region of interest" description="Disordered" evidence="1">
    <location>
        <begin position="89"/>
        <end position="199"/>
    </location>
</feature>
<evidence type="ECO:0000313" key="2">
    <source>
        <dbReference type="EMBL" id="KYN29532.1"/>
    </source>
</evidence>
<name>A0A151JQP7_9HYME</name>
<feature type="compositionally biased region" description="Polar residues" evidence="1">
    <location>
        <begin position="175"/>
        <end position="189"/>
    </location>
</feature>
<evidence type="ECO:0008006" key="4">
    <source>
        <dbReference type="Google" id="ProtNLM"/>
    </source>
</evidence>
<gene>
    <name evidence="2" type="ORF">ALC57_01021</name>
</gene>
<proteinExistence type="predicted"/>
<dbReference type="KEGG" id="tcz:108763380"/>
<sequence length="267" mass="29690">MEESSISIYKGEKKSITKSGQAATQFSPWSLMASLSFLSDVVEPRKTITNCESFNIERPSLIDTLSPATSETFETEDNVHNIQEQFQVDNTWDTNTRQPEQTEFCSPHNFRSLSHSNSALSRPNSALSRPNSASPRSNCTLPSPVRALSRTPSISPGPSSASYLRDSATPPLRATSRTVDNQPQQNQIQPAKRTKRQLSDTHINAVDEAILNLVQKRSSIDTMNSDDLFYLSISLDSQHLNVNAKLRLKTLVLQALSQVVTEEQNKI</sequence>
<evidence type="ECO:0000256" key="1">
    <source>
        <dbReference type="SAM" id="MobiDB-lite"/>
    </source>
</evidence>
<evidence type="ECO:0000313" key="3">
    <source>
        <dbReference type="Proteomes" id="UP000078492"/>
    </source>
</evidence>
<reference evidence="2 3" key="1">
    <citation type="submission" date="2015-09" db="EMBL/GenBank/DDBJ databases">
        <title>Trachymyrmex cornetzi WGS genome.</title>
        <authorList>
            <person name="Nygaard S."/>
            <person name="Hu H."/>
            <person name="Boomsma J."/>
            <person name="Zhang G."/>
        </authorList>
    </citation>
    <scope>NUCLEOTIDE SEQUENCE [LARGE SCALE GENOMIC DNA]</scope>
    <source>
        <strain evidence="2">Tcor2-1</strain>
        <tissue evidence="2">Whole body</tissue>
    </source>
</reference>
<protein>
    <recommendedName>
        <fullName evidence="4">BESS domain-containing protein</fullName>
    </recommendedName>
</protein>
<feature type="compositionally biased region" description="Polar residues" evidence="1">
    <location>
        <begin position="150"/>
        <end position="162"/>
    </location>
</feature>
<dbReference type="AlphaFoldDB" id="A0A151JQP7"/>
<keyword evidence="3" id="KW-1185">Reference proteome</keyword>
<dbReference type="Proteomes" id="UP000078492">
    <property type="component" value="Unassembled WGS sequence"/>
</dbReference>
<dbReference type="OrthoDB" id="7554407at2759"/>
<feature type="compositionally biased region" description="Polar residues" evidence="1">
    <location>
        <begin position="89"/>
        <end position="141"/>
    </location>
</feature>
<dbReference type="EMBL" id="KQ978637">
    <property type="protein sequence ID" value="KYN29532.1"/>
    <property type="molecule type" value="Genomic_DNA"/>
</dbReference>
<organism evidence="2 3">
    <name type="scientific">Trachymyrmex cornetzi</name>
    <dbReference type="NCBI Taxonomy" id="471704"/>
    <lineage>
        <taxon>Eukaryota</taxon>
        <taxon>Metazoa</taxon>
        <taxon>Ecdysozoa</taxon>
        <taxon>Arthropoda</taxon>
        <taxon>Hexapoda</taxon>
        <taxon>Insecta</taxon>
        <taxon>Pterygota</taxon>
        <taxon>Neoptera</taxon>
        <taxon>Endopterygota</taxon>
        <taxon>Hymenoptera</taxon>
        <taxon>Apocrita</taxon>
        <taxon>Aculeata</taxon>
        <taxon>Formicoidea</taxon>
        <taxon>Formicidae</taxon>
        <taxon>Myrmicinae</taxon>
        <taxon>Trachymyrmex</taxon>
    </lineage>
</organism>